<dbReference type="KEGG" id="sng:SNE_A23230"/>
<dbReference type="SUPFAM" id="SSF53474">
    <property type="entry name" value="alpha/beta-Hydrolases"/>
    <property type="match status" value="1"/>
</dbReference>
<dbReference type="eggNOG" id="COG1073">
    <property type="taxonomic scope" value="Bacteria"/>
</dbReference>
<evidence type="ECO:0000313" key="2">
    <source>
        <dbReference type="EMBL" id="CCB90200.1"/>
    </source>
</evidence>
<name>F8L4E9_SIMNZ</name>
<feature type="compositionally biased region" description="Basic and acidic residues" evidence="1">
    <location>
        <begin position="18"/>
        <end position="31"/>
    </location>
</feature>
<proteinExistence type="predicted"/>
<accession>F8L4E9</accession>
<protein>
    <submittedName>
        <fullName evidence="2">Uncharacterized protein</fullName>
    </submittedName>
</protein>
<dbReference type="RefSeq" id="WP_013944665.1">
    <property type="nucleotide sequence ID" value="NC_015713.1"/>
</dbReference>
<sequence length="696" mass="77179">MSETRPLDSGRGIALPTIREETRPQASGDRRTVEVAASMGLETSTSTRVYQPKEFGKQESTPGYGTTATSFINSRAVLRGATLNWDKERLVSGKLDQYQKIGGEPLTLTTKTGDRISAFHFDVKNFHQEIEKMGGKATSLEVQLNHPFFERAQPVNVKTGTGEKSADGVRIPYSAELESEFKNPGDFLKFCQKMGYDIYWENGMQPFETASWWHFNSMKQNLILVSKFDTPLLKTGIQSNSIQVETAPEFGMSFTFFSHEPLRSKAYVFDEAHAEEASNLFCGALNGGKGLKIENSSWNMISYEGKVYFLENPAVEQAMNFMEMKDLKGLGSITLSSRPIIQPKLDAERATVVLSMNQTNSFASYSHEILTFLFAGVNVLAYDNAGKGLSEGSNSEQGMTEAIRSAGQYLREEKGLRQNQILFKGQCAGGLPSSEAAKMFPASHVWVDQAPNTFSGTAKGIALQKAKEASEDTNDSSWFKTFSGIIPYVAPLVSSVASLALPSYNVVDNLKENHGIQIYTIGVPDEKGYGGDEMVPSWERDEIEKAVRLNPMGHYLTITGGTHVTDWWLDPGVAKSVDKIFKRFSLSASLFPETPKTPEQVFEAYTQKPYQADSLTATEKSVLAVFEAVENEDFAAIDKIMNWEDAVTPWHSLGLRDFLSTTDHERLLNDAISFSKTLGHQAFTERLMLAKKNLTI</sequence>
<dbReference type="OrthoDB" id="21949at2"/>
<feature type="region of interest" description="Disordered" evidence="1">
    <location>
        <begin position="1"/>
        <end position="31"/>
    </location>
</feature>
<dbReference type="STRING" id="331113.SNE_A23230"/>
<dbReference type="AlphaFoldDB" id="F8L4E9"/>
<dbReference type="Proteomes" id="UP000000496">
    <property type="component" value="Chromosome gsn.131"/>
</dbReference>
<evidence type="ECO:0000256" key="1">
    <source>
        <dbReference type="SAM" id="MobiDB-lite"/>
    </source>
</evidence>
<dbReference type="EMBL" id="FR872582">
    <property type="protein sequence ID" value="CCB90200.1"/>
    <property type="molecule type" value="Genomic_DNA"/>
</dbReference>
<evidence type="ECO:0000313" key="3">
    <source>
        <dbReference type="Proteomes" id="UP000000496"/>
    </source>
</evidence>
<reference key="1">
    <citation type="journal article" date="2011" name="Mol. Biol. Evol.">
        <title>Unity in variety -- the pan-genome of the Chlamydiae.</title>
        <authorList>
            <person name="Collingro A."/>
            <person name="Tischler P."/>
            <person name="Weinmaier T."/>
            <person name="Penz T."/>
            <person name="Heinz E."/>
            <person name="Brunham R.C."/>
            <person name="Read T.D."/>
            <person name="Bavoil P.M."/>
            <person name="Sachse K."/>
            <person name="Kahane S."/>
            <person name="Friedman M.G."/>
            <person name="Rattei T."/>
            <person name="Myers G.S.A."/>
            <person name="Horn M."/>
        </authorList>
    </citation>
    <scope>NUCLEOTIDE SEQUENCE</scope>
    <source>
        <strain>Z</strain>
    </source>
</reference>
<dbReference type="Gene3D" id="3.40.50.1820">
    <property type="entry name" value="alpha/beta hydrolase"/>
    <property type="match status" value="1"/>
</dbReference>
<gene>
    <name evidence="2" type="ordered locus">SNE_A23230</name>
</gene>
<reference evidence="2 3" key="2">
    <citation type="journal article" date="2011" name="Mol. Biol. Evol.">
        <title>Unity in variety--the pan-genome of the Chlamydiae.</title>
        <authorList>
            <person name="Collingro A."/>
            <person name="Tischler P."/>
            <person name="Weinmaier T."/>
            <person name="Penz T."/>
            <person name="Heinz E."/>
            <person name="Brunham R.C."/>
            <person name="Read T.D."/>
            <person name="Bavoil P.M."/>
            <person name="Sachse K."/>
            <person name="Kahane S."/>
            <person name="Friedman M.G."/>
            <person name="Rattei T."/>
            <person name="Myers G.S."/>
            <person name="Horn M."/>
        </authorList>
    </citation>
    <scope>NUCLEOTIDE SEQUENCE [LARGE SCALE GENOMIC DNA]</scope>
    <source>
        <strain evidence="3">ATCC VR-1471 / Z</strain>
    </source>
</reference>
<dbReference type="HOGENOM" id="CLU_395807_0_0_0"/>
<keyword evidence="3" id="KW-1185">Reference proteome</keyword>
<dbReference type="InterPro" id="IPR029058">
    <property type="entry name" value="AB_hydrolase_fold"/>
</dbReference>
<organism evidence="2 3">
    <name type="scientific">Simkania negevensis (strain ATCC VR-1471 / DSM 27360 / Z)</name>
    <dbReference type="NCBI Taxonomy" id="331113"/>
    <lineage>
        <taxon>Bacteria</taxon>
        <taxon>Pseudomonadati</taxon>
        <taxon>Chlamydiota</taxon>
        <taxon>Chlamydiia</taxon>
        <taxon>Parachlamydiales</taxon>
        <taxon>Simkaniaceae</taxon>
        <taxon>Simkania</taxon>
    </lineage>
</organism>